<dbReference type="CDD" id="cd03257">
    <property type="entry name" value="ABC_NikE_OppD_transporters"/>
    <property type="match status" value="1"/>
</dbReference>
<name>A0A291GB74_9RHOB</name>
<proteinExistence type="inferred from homology"/>
<evidence type="ECO:0000256" key="1">
    <source>
        <dbReference type="ARBA" id="ARBA00004417"/>
    </source>
</evidence>
<comment type="subcellular location">
    <subcellularLocation>
        <location evidence="1">Cell inner membrane</location>
        <topology evidence="1">Peripheral membrane protein</topology>
    </subcellularLocation>
</comment>
<dbReference type="InterPro" id="IPR027417">
    <property type="entry name" value="P-loop_NTPase"/>
</dbReference>
<dbReference type="OrthoDB" id="9802264at2"/>
<evidence type="ECO:0000313" key="8">
    <source>
        <dbReference type="Proteomes" id="UP000217935"/>
    </source>
</evidence>
<dbReference type="RefSeq" id="WP_066704159.1">
    <property type="nucleotide sequence ID" value="NZ_CP022196.1"/>
</dbReference>
<dbReference type="PROSITE" id="PS50893">
    <property type="entry name" value="ABC_TRANSPORTER_2"/>
    <property type="match status" value="1"/>
</dbReference>
<dbReference type="FunFam" id="3.40.50.300:FF:000016">
    <property type="entry name" value="Oligopeptide ABC transporter ATP-binding component"/>
    <property type="match status" value="1"/>
</dbReference>
<dbReference type="AlphaFoldDB" id="A0A291GB74"/>
<evidence type="ECO:0000256" key="5">
    <source>
        <dbReference type="ARBA" id="ARBA00022840"/>
    </source>
</evidence>
<evidence type="ECO:0000256" key="3">
    <source>
        <dbReference type="ARBA" id="ARBA00022448"/>
    </source>
</evidence>
<dbReference type="Proteomes" id="UP000217935">
    <property type="component" value="Chromosome"/>
</dbReference>
<keyword evidence="5 7" id="KW-0067">ATP-binding</keyword>
<accession>A0A291GB74</accession>
<protein>
    <submittedName>
        <fullName evidence="7">ABC transporter ATP-binding protein</fullName>
    </submittedName>
</protein>
<dbReference type="InterPro" id="IPR017871">
    <property type="entry name" value="ABC_transporter-like_CS"/>
</dbReference>
<dbReference type="SUPFAM" id="SSF52540">
    <property type="entry name" value="P-loop containing nucleoside triphosphate hydrolases"/>
    <property type="match status" value="1"/>
</dbReference>
<dbReference type="NCBIfam" id="NF008453">
    <property type="entry name" value="PRK11308.1"/>
    <property type="match status" value="1"/>
</dbReference>
<organism evidence="7 8">
    <name type="scientific">Celeribacter ethanolicus</name>
    <dbReference type="NCBI Taxonomy" id="1758178"/>
    <lineage>
        <taxon>Bacteria</taxon>
        <taxon>Pseudomonadati</taxon>
        <taxon>Pseudomonadota</taxon>
        <taxon>Alphaproteobacteria</taxon>
        <taxon>Rhodobacterales</taxon>
        <taxon>Roseobacteraceae</taxon>
        <taxon>Celeribacter</taxon>
    </lineage>
</organism>
<dbReference type="InterPro" id="IPR003439">
    <property type="entry name" value="ABC_transporter-like_ATP-bd"/>
</dbReference>
<dbReference type="GO" id="GO:0005524">
    <property type="term" value="F:ATP binding"/>
    <property type="evidence" value="ECO:0007669"/>
    <property type="project" value="UniProtKB-KW"/>
</dbReference>
<dbReference type="GO" id="GO:0005886">
    <property type="term" value="C:plasma membrane"/>
    <property type="evidence" value="ECO:0007669"/>
    <property type="project" value="UniProtKB-SubCell"/>
</dbReference>
<dbReference type="InterPro" id="IPR050319">
    <property type="entry name" value="ABC_transp_ATP-bind"/>
</dbReference>
<dbReference type="NCBIfam" id="TIGR01727">
    <property type="entry name" value="oligo_HPY"/>
    <property type="match status" value="1"/>
</dbReference>
<evidence type="ECO:0000256" key="4">
    <source>
        <dbReference type="ARBA" id="ARBA00022741"/>
    </source>
</evidence>
<dbReference type="GO" id="GO:0016887">
    <property type="term" value="F:ATP hydrolysis activity"/>
    <property type="evidence" value="ECO:0007669"/>
    <property type="project" value="InterPro"/>
</dbReference>
<evidence type="ECO:0000259" key="6">
    <source>
        <dbReference type="PROSITE" id="PS50893"/>
    </source>
</evidence>
<dbReference type="PROSITE" id="PS00211">
    <property type="entry name" value="ABC_TRANSPORTER_1"/>
    <property type="match status" value="1"/>
</dbReference>
<feature type="domain" description="ABC transporter" evidence="6">
    <location>
        <begin position="23"/>
        <end position="262"/>
    </location>
</feature>
<gene>
    <name evidence="7" type="ORF">CEW89_07600</name>
</gene>
<dbReference type="PANTHER" id="PTHR43776">
    <property type="entry name" value="TRANSPORT ATP-BINDING PROTEIN"/>
    <property type="match status" value="1"/>
</dbReference>
<dbReference type="InterPro" id="IPR003593">
    <property type="entry name" value="AAA+_ATPase"/>
</dbReference>
<dbReference type="InterPro" id="IPR013563">
    <property type="entry name" value="Oligopep_ABC_C"/>
</dbReference>
<dbReference type="STRING" id="1758178.GCA_001550095_00169"/>
<comment type="similarity">
    <text evidence="2">Belongs to the ABC transporter superfamily.</text>
</comment>
<dbReference type="EMBL" id="CP022196">
    <property type="protein sequence ID" value="ATG47445.1"/>
    <property type="molecule type" value="Genomic_DNA"/>
</dbReference>
<dbReference type="GO" id="GO:0055085">
    <property type="term" value="P:transmembrane transport"/>
    <property type="evidence" value="ECO:0007669"/>
    <property type="project" value="UniProtKB-ARBA"/>
</dbReference>
<evidence type="ECO:0000256" key="2">
    <source>
        <dbReference type="ARBA" id="ARBA00005417"/>
    </source>
</evidence>
<keyword evidence="3" id="KW-0813">Transport</keyword>
<dbReference type="KEGG" id="ceh:CEW89_07600"/>
<keyword evidence="4" id="KW-0547">Nucleotide-binding</keyword>
<dbReference type="GO" id="GO:0015833">
    <property type="term" value="P:peptide transport"/>
    <property type="evidence" value="ECO:0007669"/>
    <property type="project" value="InterPro"/>
</dbReference>
<reference evidence="7 8" key="1">
    <citation type="submission" date="2017-06" db="EMBL/GenBank/DDBJ databases">
        <title>Celeribacter sp. TSPH2 complete genome sequence.</title>
        <authorList>
            <person name="Woo J.-H."/>
            <person name="Kim H.-S."/>
        </authorList>
    </citation>
    <scope>NUCLEOTIDE SEQUENCE [LARGE SCALE GENOMIC DNA]</scope>
    <source>
        <strain evidence="7 8">TSPH2</strain>
    </source>
</reference>
<dbReference type="PANTHER" id="PTHR43776:SF7">
    <property type="entry name" value="D,D-DIPEPTIDE TRANSPORT ATP-BINDING PROTEIN DDPF-RELATED"/>
    <property type="match status" value="1"/>
</dbReference>
<dbReference type="Pfam" id="PF08352">
    <property type="entry name" value="oligo_HPY"/>
    <property type="match status" value="1"/>
</dbReference>
<dbReference type="Pfam" id="PF00005">
    <property type="entry name" value="ABC_tran"/>
    <property type="match status" value="1"/>
</dbReference>
<dbReference type="SMART" id="SM00382">
    <property type="entry name" value="AAA"/>
    <property type="match status" value="1"/>
</dbReference>
<evidence type="ECO:0000313" key="7">
    <source>
        <dbReference type="EMBL" id="ATG47445.1"/>
    </source>
</evidence>
<sequence>MLDDTKSDKILVEVRDLKMHFPIHAGVLKKRVGEVKAVDGIGFDIYEGETLGLVGESGCGKSTAGRAILRLYDITEGSIKIDGHEIGATPQPELRKMRPTMQMVFQDPQASLNPRMSVAAIIGEPLDEHTKLGKAEKREKVLSLMDAVGLNRDFANRYPHEFSGGQRQRIGIARALALNPKFIVCDEPIAALDVSIQAQVVNLLEDLQEEFGLTYLFISHDLSMVRHIADRVAVMYLGRIVELASRETLFADPKHPYTQALLSAVPEPDPWLEEKVERILLEGDVPSPSNPPKGCNFCTRCPQVMEICREIDPLGQEIAPGHQVACHLYKDTEESAA</sequence>
<dbReference type="Gene3D" id="3.40.50.300">
    <property type="entry name" value="P-loop containing nucleotide triphosphate hydrolases"/>
    <property type="match status" value="1"/>
</dbReference>
<keyword evidence="8" id="KW-1185">Reference proteome</keyword>